<dbReference type="InterPro" id="IPR007024">
    <property type="entry name" value="BLUF_domain"/>
</dbReference>
<dbReference type="SMART" id="SM01034">
    <property type="entry name" value="BLUF"/>
    <property type="match status" value="1"/>
</dbReference>
<comment type="caution">
    <text evidence="2">The sequence shown here is derived from an EMBL/GenBank/DDBJ whole genome shotgun (WGS) entry which is preliminary data.</text>
</comment>
<protein>
    <submittedName>
        <fullName evidence="2">BLUF domain-containing protein</fullName>
    </submittedName>
</protein>
<dbReference type="Pfam" id="PF04940">
    <property type="entry name" value="BLUF"/>
    <property type="match status" value="1"/>
</dbReference>
<evidence type="ECO:0000313" key="3">
    <source>
        <dbReference type="Proteomes" id="UP001081283"/>
    </source>
</evidence>
<evidence type="ECO:0000259" key="1">
    <source>
        <dbReference type="PROSITE" id="PS50925"/>
    </source>
</evidence>
<dbReference type="SUPFAM" id="SSF54975">
    <property type="entry name" value="Acylphosphatase/BLUF domain-like"/>
    <property type="match status" value="1"/>
</dbReference>
<dbReference type="Proteomes" id="UP001081283">
    <property type="component" value="Unassembled WGS sequence"/>
</dbReference>
<name>A0ABT3YE44_9HYPH</name>
<dbReference type="InterPro" id="IPR036046">
    <property type="entry name" value="Acylphosphatase-like_dom_sf"/>
</dbReference>
<dbReference type="Gene3D" id="3.30.70.100">
    <property type="match status" value="1"/>
</dbReference>
<evidence type="ECO:0000313" key="2">
    <source>
        <dbReference type="EMBL" id="MCY0094128.1"/>
    </source>
</evidence>
<accession>A0ABT3YE44</accession>
<reference evidence="2" key="1">
    <citation type="submission" date="2022-10" db="EMBL/GenBank/DDBJ databases">
        <title>Hoeflea sp. J2-29, isolated from marine algae.</title>
        <authorList>
            <person name="Kristyanto S."/>
            <person name="Kim J.M."/>
            <person name="Jeon C.O."/>
        </authorList>
    </citation>
    <scope>NUCLEOTIDE SEQUENCE</scope>
    <source>
        <strain evidence="2">J2-29</strain>
    </source>
</reference>
<organism evidence="2 3">
    <name type="scientific">Hoeflea ulvae</name>
    <dbReference type="NCBI Taxonomy" id="2983764"/>
    <lineage>
        <taxon>Bacteria</taxon>
        <taxon>Pseudomonadati</taxon>
        <taxon>Pseudomonadota</taxon>
        <taxon>Alphaproteobacteria</taxon>
        <taxon>Hyphomicrobiales</taxon>
        <taxon>Rhizobiaceae</taxon>
        <taxon>Hoeflea</taxon>
    </lineage>
</organism>
<sequence length="150" mass="16487">MFRMLYVSGASRPMGERDIDAILAVSRDNNARAGITGMLLWADGVFIQILEGETGAVRRLAARIEQDPRHRNFMVMIEQKVAARAFSDWSMGFRQLDASGAVDQSLFQVSHAALASRIFDHDGGLFLDTVLAFGRDFMAEHQASPGAARA</sequence>
<dbReference type="RefSeq" id="WP_267612071.1">
    <property type="nucleotide sequence ID" value="NZ_JAOVZQ010000001.1"/>
</dbReference>
<feature type="domain" description="BLUF" evidence="1">
    <location>
        <begin position="1"/>
        <end position="92"/>
    </location>
</feature>
<proteinExistence type="predicted"/>
<keyword evidence="3" id="KW-1185">Reference proteome</keyword>
<gene>
    <name evidence="2" type="ORF">OEG82_08850</name>
</gene>
<dbReference type="EMBL" id="JAOVZQ010000001">
    <property type="protein sequence ID" value="MCY0094128.1"/>
    <property type="molecule type" value="Genomic_DNA"/>
</dbReference>
<dbReference type="PROSITE" id="PS50925">
    <property type="entry name" value="BLUF"/>
    <property type="match status" value="1"/>
</dbReference>